<dbReference type="Pfam" id="PF01885">
    <property type="entry name" value="PTS_2-RNA"/>
    <property type="match status" value="1"/>
</dbReference>
<organism evidence="1 2">
    <name type="scientific">Paenibacillus peoriae</name>
    <dbReference type="NCBI Taxonomy" id="59893"/>
    <lineage>
        <taxon>Bacteria</taxon>
        <taxon>Bacillati</taxon>
        <taxon>Bacillota</taxon>
        <taxon>Bacilli</taxon>
        <taxon>Bacillales</taxon>
        <taxon>Paenibacillaceae</taxon>
        <taxon>Paenibacillus</taxon>
    </lineage>
</organism>
<dbReference type="EMBL" id="JAVDUG010000002">
    <property type="protein sequence ID" value="MDR6777949.1"/>
    <property type="molecule type" value="Genomic_DNA"/>
</dbReference>
<sequence>MSMILRHAPEQFSLKLDHEGYWDIQDLIQGIRSENRGADVCELDIKQVVNHCGT</sequence>
<dbReference type="Gene3D" id="1.10.10.970">
    <property type="entry name" value="RNA 2'-phosphotransferase, Tpt1/KptA family, N-terminal domain"/>
    <property type="match status" value="1"/>
</dbReference>
<keyword evidence="2" id="KW-1185">Reference proteome</keyword>
<reference evidence="1 2" key="1">
    <citation type="submission" date="2023-07" db="EMBL/GenBank/DDBJ databases">
        <title>Sorghum-associated microbial communities from plants grown in Nebraska, USA.</title>
        <authorList>
            <person name="Schachtman D."/>
        </authorList>
    </citation>
    <scope>NUCLEOTIDE SEQUENCE [LARGE SCALE GENOMIC DNA]</scope>
    <source>
        <strain evidence="1 2">BE143</strain>
    </source>
</reference>
<protein>
    <submittedName>
        <fullName evidence="1">RNA:NAD 2'-phosphotransferase (TPT1/KptA family)</fullName>
    </submittedName>
</protein>
<dbReference type="InterPro" id="IPR042080">
    <property type="entry name" value="RNA_2'-PTrans_N"/>
</dbReference>
<dbReference type="Proteomes" id="UP001266807">
    <property type="component" value="Unassembled WGS sequence"/>
</dbReference>
<dbReference type="InterPro" id="IPR002745">
    <property type="entry name" value="Ptrans_KptA/Tpt1"/>
</dbReference>
<evidence type="ECO:0000313" key="2">
    <source>
        <dbReference type="Proteomes" id="UP001266807"/>
    </source>
</evidence>
<accession>A0ABU1QFI1</accession>
<evidence type="ECO:0000313" key="1">
    <source>
        <dbReference type="EMBL" id="MDR6777949.1"/>
    </source>
</evidence>
<dbReference type="SUPFAM" id="SSF56399">
    <property type="entry name" value="ADP-ribosylation"/>
    <property type="match status" value="1"/>
</dbReference>
<comment type="caution">
    <text evidence="1">The sequence shown here is derived from an EMBL/GenBank/DDBJ whole genome shotgun (WGS) entry which is preliminary data.</text>
</comment>
<proteinExistence type="predicted"/>
<gene>
    <name evidence="1" type="ORF">J2W98_002211</name>
</gene>
<name>A0ABU1QFI1_9BACL</name>